<keyword evidence="7" id="KW-1185">Reference proteome</keyword>
<dbReference type="NCBIfam" id="NF005567">
    <property type="entry name" value="PRK07238.1"/>
    <property type="match status" value="1"/>
</dbReference>
<feature type="domain" description="RNase H type-1" evidence="5">
    <location>
        <begin position="1"/>
        <end position="140"/>
    </location>
</feature>
<evidence type="ECO:0000313" key="6">
    <source>
        <dbReference type="EMBL" id="GII38281.1"/>
    </source>
</evidence>
<organism evidence="6 7">
    <name type="scientific">Planotetraspora phitsanulokensis</name>
    <dbReference type="NCBI Taxonomy" id="575192"/>
    <lineage>
        <taxon>Bacteria</taxon>
        <taxon>Bacillati</taxon>
        <taxon>Actinomycetota</taxon>
        <taxon>Actinomycetes</taxon>
        <taxon>Streptosporangiales</taxon>
        <taxon>Streptosporangiaceae</taxon>
        <taxon>Planotetraspora</taxon>
    </lineage>
</organism>
<sequence length="382" mass="41047">MSSFAVEADGGSRGNPGPAGYGAVVKDSDGQVVAEAAESIGHATNNVAEYRGLIAGLEALVALGAEGATVTVRMDSKLVIEQMAGRWKVKHEGLRPLALEAAALARRFRVTWTWIPREKNTHADRLANEAMDAAARGEKWQAKTISATDSATVVTTRVESSATAEAGGNGWMPRPSLRPTSLILLRHGETPLSVDKRFSGLGDPPLTEVGLAQAEAVASRLSRKPYEIDVIVSSPLARARQTAEAVAARVGLAVSVEEDLRETDFGAWEGHTFAEIQKRWPEELTAWLADPEVAPPGGESFATTALRVERARARIIEAHQGRTVLVVSHVTPIKLLVRSALDAPPQALYRMYLDLACLSVIDYYADGPCVMRSFNDTAHLQV</sequence>
<dbReference type="PROSITE" id="PS50879">
    <property type="entry name" value="RNASE_H_1"/>
    <property type="match status" value="1"/>
</dbReference>
<dbReference type="CDD" id="cd09279">
    <property type="entry name" value="RNase_HI_like"/>
    <property type="match status" value="1"/>
</dbReference>
<feature type="active site" description="Tele-phosphohistidine intermediate" evidence="1">
    <location>
        <position position="187"/>
    </location>
</feature>
<dbReference type="SUPFAM" id="SSF53254">
    <property type="entry name" value="Phosphoglycerate mutase-like"/>
    <property type="match status" value="1"/>
</dbReference>
<evidence type="ECO:0000313" key="7">
    <source>
        <dbReference type="Proteomes" id="UP000622547"/>
    </source>
</evidence>
<dbReference type="InterPro" id="IPR014636">
    <property type="entry name" value="RNaseH/PGlycerate_mutase"/>
</dbReference>
<proteinExistence type="predicted"/>
<protein>
    <submittedName>
        <fullName evidence="6">Bifunctional RNase H/acid phosphatase</fullName>
    </submittedName>
</protein>
<dbReference type="PANTHER" id="PTHR48100">
    <property type="entry name" value="BROAD-SPECIFICITY PHOSPHATASE YOR283W-RELATED"/>
    <property type="match status" value="1"/>
</dbReference>
<dbReference type="CDD" id="cd07067">
    <property type="entry name" value="HP_PGM_like"/>
    <property type="match status" value="1"/>
</dbReference>
<feature type="binding site" evidence="3">
    <location>
        <position position="238"/>
    </location>
    <ligand>
        <name>substrate</name>
    </ligand>
</feature>
<dbReference type="InterPro" id="IPR013078">
    <property type="entry name" value="His_Pase_superF_clade-1"/>
</dbReference>
<dbReference type="AlphaFoldDB" id="A0A8J3U713"/>
<evidence type="ECO:0000256" key="1">
    <source>
        <dbReference type="PIRSR" id="PIRSR036922-1"/>
    </source>
</evidence>
<dbReference type="GO" id="GO:0004523">
    <property type="term" value="F:RNA-DNA hybrid ribonuclease activity"/>
    <property type="evidence" value="ECO:0007669"/>
    <property type="project" value="InterPro"/>
</dbReference>
<dbReference type="RefSeq" id="WP_204073924.1">
    <property type="nucleotide sequence ID" value="NZ_BAABHI010000009.1"/>
</dbReference>
<accession>A0A8J3U713</accession>
<feature type="region of interest" description="Disordered" evidence="4">
    <location>
        <begin position="1"/>
        <end position="22"/>
    </location>
</feature>
<feature type="active site" description="Proton donor/acceptor" evidence="2">
    <location>
        <position position="262"/>
    </location>
</feature>
<dbReference type="GO" id="GO:0016791">
    <property type="term" value="F:phosphatase activity"/>
    <property type="evidence" value="ECO:0007669"/>
    <property type="project" value="TreeGrafter"/>
</dbReference>
<dbReference type="Proteomes" id="UP000622547">
    <property type="component" value="Unassembled WGS sequence"/>
</dbReference>
<dbReference type="InterPro" id="IPR002156">
    <property type="entry name" value="RNaseH_domain"/>
</dbReference>
<dbReference type="SMART" id="SM00855">
    <property type="entry name" value="PGAM"/>
    <property type="match status" value="1"/>
</dbReference>
<dbReference type="Gene3D" id="3.30.420.10">
    <property type="entry name" value="Ribonuclease H-like superfamily/Ribonuclease H"/>
    <property type="match status" value="1"/>
</dbReference>
<name>A0A8J3U713_9ACTN</name>
<dbReference type="InterPro" id="IPR050275">
    <property type="entry name" value="PGM_Phosphatase"/>
</dbReference>
<dbReference type="GO" id="GO:0003676">
    <property type="term" value="F:nucleic acid binding"/>
    <property type="evidence" value="ECO:0007669"/>
    <property type="project" value="InterPro"/>
</dbReference>
<feature type="active site" description="Proton donor/acceptor; for phosphatase activity" evidence="1">
    <location>
        <position position="262"/>
    </location>
</feature>
<comment type="caution">
    <text evidence="6">The sequence shown here is derived from an EMBL/GenBank/DDBJ whole genome shotgun (WGS) entry which is preliminary data.</text>
</comment>
<dbReference type="InterPro" id="IPR036397">
    <property type="entry name" value="RNaseH_sf"/>
</dbReference>
<dbReference type="PIRSF" id="PIRSF036922">
    <property type="entry name" value="RNaseH_PGAM"/>
    <property type="match status" value="1"/>
</dbReference>
<evidence type="ECO:0000256" key="4">
    <source>
        <dbReference type="SAM" id="MobiDB-lite"/>
    </source>
</evidence>
<reference evidence="6 7" key="1">
    <citation type="submission" date="2021-01" db="EMBL/GenBank/DDBJ databases">
        <title>Whole genome shotgun sequence of Planotetraspora phitsanulokensis NBRC 104273.</title>
        <authorList>
            <person name="Komaki H."/>
            <person name="Tamura T."/>
        </authorList>
    </citation>
    <scope>NUCLEOTIDE SEQUENCE [LARGE SCALE GENOMIC DNA]</scope>
    <source>
        <strain evidence="6 7">NBRC 104273</strain>
    </source>
</reference>
<evidence type="ECO:0000256" key="3">
    <source>
        <dbReference type="PIRSR" id="PIRSR613078-2"/>
    </source>
</evidence>
<dbReference type="InterPro" id="IPR029033">
    <property type="entry name" value="His_PPase_superfam"/>
</dbReference>
<dbReference type="GO" id="GO:0005737">
    <property type="term" value="C:cytoplasm"/>
    <property type="evidence" value="ECO:0007669"/>
    <property type="project" value="TreeGrafter"/>
</dbReference>
<dbReference type="Pfam" id="PF13456">
    <property type="entry name" value="RVT_3"/>
    <property type="match status" value="1"/>
</dbReference>
<dbReference type="EMBL" id="BOOP01000013">
    <property type="protein sequence ID" value="GII38281.1"/>
    <property type="molecule type" value="Genomic_DNA"/>
</dbReference>
<dbReference type="PANTHER" id="PTHR48100:SF1">
    <property type="entry name" value="HISTIDINE PHOSPHATASE FAMILY PROTEIN-RELATED"/>
    <property type="match status" value="1"/>
</dbReference>
<gene>
    <name evidence="6" type="ORF">Pph01_32840</name>
</gene>
<evidence type="ECO:0000256" key="2">
    <source>
        <dbReference type="PIRSR" id="PIRSR613078-1"/>
    </source>
</evidence>
<evidence type="ECO:0000259" key="5">
    <source>
        <dbReference type="PROSITE" id="PS50879"/>
    </source>
</evidence>
<dbReference type="Pfam" id="PF00300">
    <property type="entry name" value="His_Phos_1"/>
    <property type="match status" value="1"/>
</dbReference>
<dbReference type="InterPro" id="IPR012337">
    <property type="entry name" value="RNaseH-like_sf"/>
</dbReference>
<dbReference type="Gene3D" id="3.40.50.1240">
    <property type="entry name" value="Phosphoglycerate mutase-like"/>
    <property type="match status" value="1"/>
</dbReference>
<feature type="compositionally biased region" description="Gly residues" evidence="4">
    <location>
        <begin position="11"/>
        <end position="20"/>
    </location>
</feature>
<dbReference type="SUPFAM" id="SSF53098">
    <property type="entry name" value="Ribonuclease H-like"/>
    <property type="match status" value="1"/>
</dbReference>